<dbReference type="InterPro" id="IPR003599">
    <property type="entry name" value="Ig_sub"/>
</dbReference>
<dbReference type="CDD" id="cd00096">
    <property type="entry name" value="Ig"/>
    <property type="match status" value="1"/>
</dbReference>
<dbReference type="InterPro" id="IPR007110">
    <property type="entry name" value="Ig-like_dom"/>
</dbReference>
<dbReference type="PROSITE" id="PS50835">
    <property type="entry name" value="IG_LIKE"/>
    <property type="match status" value="5"/>
</dbReference>
<sequence length="898" mass="98875">MTMFQFKHINRHRGSVNMSLFLLLRIMLVTFPVVTGKYHTSGSSSQEKQAQRFAMEPQDQTAIIGSRVTLPCRVIDKTGLIQWTKDDFGLGVHRNLSGFERYSMVGSDEEGDFSLDISPIMLDDDARYQCQVSPGADGAPAIRSRYAKVTVLVPPDDPKIVKGNTSIDHMVATEDREIELECLSWGGKPAAEITWIDGMGNVLTSGVEYIKKPMADKKRFEAKSILKLIPKMTHHNTTISCQAQNTADRTEKIVRLKLEVKFAPKVTVSVISGALANEKIPEGAEIRLACHAVANPNELTYRWFINGEPAIGDYTTEIIIHNISRKYHDAIVKCEVQNAVGKSEESETLDISYGPTFQSQLKSVETDEGNTITLSCDVDGNPTPEIEWIFNPSGKVVGTTPNLTISVSNDHVGSYTCRASVMGISIEDEANIYLKGPPSITSTKKQFGIPGETVQIECVAFSIPKPRHILWAFNGREINNNQDDGDYTVLEEVTTFGMKSTLVLRESASKHFGIYNCSVQNDYGHDNVEIVLTGRHDSQRTYAFILLAVVLFMFMVVMISVICFKSGKKKLPPADVIPEHHINEKAFKDGDRYSNSSQLKDPDYSEYSGTESTATRMAINILGNGHGGVPLAGPVKIPNDQRYSGDYTDMHVAQKIGLTNNGYIPYNDYTRNYSSPNNTRTSNTNLKNHLITSSGQSPMTMNGSIDHYSFGRSRELRQDNGLPSIPLNTMPNGILSKYYTIGRRCCRDSIKEQYLTQTTSILDQSLLNNVDIRYSATYGNPFLKSSSVTPLPLPPNSQKPFTANPSVTPAPPPYNRSNNSNSSFSSSTTISNNGSLLGANHLGLSLPIPNSNNSSTTVTTTTATNNNNNNLTKITSPSRQFILPANGDLKKGSLATHV</sequence>
<feature type="compositionally biased region" description="Polar residues" evidence="10">
    <location>
        <begin position="798"/>
        <end position="807"/>
    </location>
</feature>
<keyword evidence="3 12" id="KW-0732">Signal</keyword>
<evidence type="ECO:0000256" key="11">
    <source>
        <dbReference type="SAM" id="Phobius"/>
    </source>
</evidence>
<dbReference type="GO" id="GO:0005911">
    <property type="term" value="C:cell-cell junction"/>
    <property type="evidence" value="ECO:0007669"/>
    <property type="project" value="TreeGrafter"/>
</dbReference>
<keyword evidence="6 11" id="KW-0472">Membrane</keyword>
<protein>
    <submittedName>
        <fullName evidence="14">CLUMA_CG003242, isoform A</fullName>
    </submittedName>
</protein>
<evidence type="ECO:0000256" key="4">
    <source>
        <dbReference type="ARBA" id="ARBA00022737"/>
    </source>
</evidence>
<dbReference type="Gene3D" id="2.60.40.10">
    <property type="entry name" value="Immunoglobulins"/>
    <property type="match status" value="5"/>
</dbReference>
<feature type="compositionally biased region" description="Polar residues" evidence="10">
    <location>
        <begin position="686"/>
        <end position="703"/>
    </location>
</feature>
<dbReference type="OrthoDB" id="6413693at2759"/>
<dbReference type="Proteomes" id="UP000183832">
    <property type="component" value="Unassembled WGS sequence"/>
</dbReference>
<dbReference type="SMART" id="SM00408">
    <property type="entry name" value="IGc2"/>
    <property type="match status" value="4"/>
</dbReference>
<dbReference type="InterPro" id="IPR013098">
    <property type="entry name" value="Ig_I-set"/>
</dbReference>
<dbReference type="Pfam" id="PF07679">
    <property type="entry name" value="I-set"/>
    <property type="match status" value="1"/>
</dbReference>
<evidence type="ECO:0000313" key="14">
    <source>
        <dbReference type="EMBL" id="CRK89578.1"/>
    </source>
</evidence>
<feature type="chain" id="PRO_5012927155" evidence="12">
    <location>
        <begin position="37"/>
        <end position="898"/>
    </location>
</feature>
<keyword evidence="2 11" id="KW-0812">Transmembrane</keyword>
<dbReference type="GO" id="GO:0050839">
    <property type="term" value="F:cell adhesion molecule binding"/>
    <property type="evidence" value="ECO:0007669"/>
    <property type="project" value="TreeGrafter"/>
</dbReference>
<feature type="region of interest" description="Disordered" evidence="10">
    <location>
        <begin position="789"/>
        <end position="829"/>
    </location>
</feature>
<organism evidence="14 15">
    <name type="scientific">Clunio marinus</name>
    <dbReference type="NCBI Taxonomy" id="568069"/>
    <lineage>
        <taxon>Eukaryota</taxon>
        <taxon>Metazoa</taxon>
        <taxon>Ecdysozoa</taxon>
        <taxon>Arthropoda</taxon>
        <taxon>Hexapoda</taxon>
        <taxon>Insecta</taxon>
        <taxon>Pterygota</taxon>
        <taxon>Neoptera</taxon>
        <taxon>Endopterygota</taxon>
        <taxon>Diptera</taxon>
        <taxon>Nematocera</taxon>
        <taxon>Chironomoidea</taxon>
        <taxon>Chironomidae</taxon>
        <taxon>Clunio</taxon>
    </lineage>
</organism>
<dbReference type="InterPro" id="IPR036179">
    <property type="entry name" value="Ig-like_dom_sf"/>
</dbReference>
<feature type="domain" description="Ig-like" evidence="13">
    <location>
        <begin position="438"/>
        <end position="533"/>
    </location>
</feature>
<evidence type="ECO:0000256" key="1">
    <source>
        <dbReference type="ARBA" id="ARBA00004479"/>
    </source>
</evidence>
<feature type="transmembrane region" description="Helical" evidence="11">
    <location>
        <begin position="542"/>
        <end position="564"/>
    </location>
</feature>
<evidence type="ECO:0000256" key="9">
    <source>
        <dbReference type="ARBA" id="ARBA00023319"/>
    </source>
</evidence>
<dbReference type="InterPro" id="IPR003598">
    <property type="entry name" value="Ig_sub2"/>
</dbReference>
<dbReference type="Pfam" id="PF13927">
    <property type="entry name" value="Ig_3"/>
    <property type="match status" value="2"/>
</dbReference>
<keyword evidence="4" id="KW-0677">Repeat</keyword>
<evidence type="ECO:0000256" key="10">
    <source>
        <dbReference type="SAM" id="MobiDB-lite"/>
    </source>
</evidence>
<dbReference type="PANTHER" id="PTHR11640">
    <property type="entry name" value="NEPHRIN"/>
    <property type="match status" value="1"/>
</dbReference>
<feature type="compositionally biased region" description="Low complexity" evidence="10">
    <location>
        <begin position="674"/>
        <end position="685"/>
    </location>
</feature>
<feature type="signal peptide" evidence="12">
    <location>
        <begin position="1"/>
        <end position="36"/>
    </location>
</feature>
<keyword evidence="8" id="KW-0325">Glycoprotein</keyword>
<evidence type="ECO:0000259" key="13">
    <source>
        <dbReference type="PROSITE" id="PS50835"/>
    </source>
</evidence>
<dbReference type="InterPro" id="IPR013162">
    <property type="entry name" value="CD80_C2-set"/>
</dbReference>
<feature type="region of interest" description="Disordered" evidence="10">
    <location>
        <begin position="674"/>
        <end position="707"/>
    </location>
</feature>
<keyword evidence="7" id="KW-1015">Disulfide bond</keyword>
<feature type="domain" description="Ig-like" evidence="13">
    <location>
        <begin position="51"/>
        <end position="150"/>
    </location>
</feature>
<dbReference type="GO" id="GO:0005886">
    <property type="term" value="C:plasma membrane"/>
    <property type="evidence" value="ECO:0007669"/>
    <property type="project" value="TreeGrafter"/>
</dbReference>
<evidence type="ECO:0000313" key="15">
    <source>
        <dbReference type="Proteomes" id="UP000183832"/>
    </source>
</evidence>
<evidence type="ECO:0000256" key="5">
    <source>
        <dbReference type="ARBA" id="ARBA00022989"/>
    </source>
</evidence>
<evidence type="ECO:0000256" key="7">
    <source>
        <dbReference type="ARBA" id="ARBA00023157"/>
    </source>
</evidence>
<keyword evidence="9" id="KW-0393">Immunoglobulin domain</keyword>
<dbReference type="InterPro" id="IPR013783">
    <property type="entry name" value="Ig-like_fold"/>
</dbReference>
<accession>A0A1J1HPX0</accession>
<dbReference type="GO" id="GO:0098609">
    <property type="term" value="P:cell-cell adhesion"/>
    <property type="evidence" value="ECO:0007669"/>
    <property type="project" value="TreeGrafter"/>
</dbReference>
<dbReference type="Pfam" id="PF08205">
    <property type="entry name" value="C2-set_2"/>
    <property type="match status" value="1"/>
</dbReference>
<feature type="domain" description="Ig-like" evidence="13">
    <location>
        <begin position="264"/>
        <end position="352"/>
    </location>
</feature>
<evidence type="ECO:0000256" key="2">
    <source>
        <dbReference type="ARBA" id="ARBA00022692"/>
    </source>
</evidence>
<feature type="compositionally biased region" description="Low complexity" evidence="10">
    <location>
        <begin position="815"/>
        <end position="829"/>
    </location>
</feature>
<dbReference type="AlphaFoldDB" id="A0A1J1HPX0"/>
<dbReference type="SMART" id="SM00409">
    <property type="entry name" value="IG"/>
    <property type="match status" value="5"/>
</dbReference>
<comment type="subcellular location">
    <subcellularLocation>
        <location evidence="1">Membrane</location>
        <topology evidence="1">Single-pass type I membrane protein</topology>
    </subcellularLocation>
</comment>
<dbReference type="FunFam" id="2.60.40.10:FF:000077">
    <property type="entry name" value="Kirre like nephrin family adhesion molecule 3"/>
    <property type="match status" value="1"/>
</dbReference>
<gene>
    <name evidence="14" type="ORF">CLUMA_CG003242</name>
</gene>
<dbReference type="STRING" id="568069.A0A1J1HPX0"/>
<dbReference type="SUPFAM" id="SSF48726">
    <property type="entry name" value="Immunoglobulin"/>
    <property type="match status" value="5"/>
</dbReference>
<keyword evidence="5 11" id="KW-1133">Transmembrane helix</keyword>
<dbReference type="PANTHER" id="PTHR11640:SF31">
    <property type="entry name" value="IRREGULAR CHIASM C-ROUGHEST PROTEIN-RELATED"/>
    <property type="match status" value="1"/>
</dbReference>
<evidence type="ECO:0000256" key="8">
    <source>
        <dbReference type="ARBA" id="ARBA00023180"/>
    </source>
</evidence>
<feature type="compositionally biased region" description="Low complexity" evidence="10">
    <location>
        <begin position="850"/>
        <end position="873"/>
    </location>
</feature>
<keyword evidence="15" id="KW-1185">Reference proteome</keyword>
<proteinExistence type="predicted"/>
<evidence type="ECO:0000256" key="3">
    <source>
        <dbReference type="ARBA" id="ARBA00022729"/>
    </source>
</evidence>
<evidence type="ECO:0000256" key="6">
    <source>
        <dbReference type="ARBA" id="ARBA00023136"/>
    </source>
</evidence>
<reference evidence="14 15" key="1">
    <citation type="submission" date="2015-04" db="EMBL/GenBank/DDBJ databases">
        <authorList>
            <person name="Syromyatnikov M.Y."/>
            <person name="Popov V.N."/>
        </authorList>
    </citation>
    <scope>NUCLEOTIDE SEQUENCE [LARGE SCALE GENOMIC DNA]</scope>
</reference>
<dbReference type="InterPro" id="IPR051275">
    <property type="entry name" value="Cell_adhesion_signaling"/>
</dbReference>
<dbReference type="EMBL" id="CVRI01000013">
    <property type="protein sequence ID" value="CRK89578.1"/>
    <property type="molecule type" value="Genomic_DNA"/>
</dbReference>
<evidence type="ECO:0000256" key="12">
    <source>
        <dbReference type="SAM" id="SignalP"/>
    </source>
</evidence>
<feature type="domain" description="Ig-like" evidence="13">
    <location>
        <begin position="158"/>
        <end position="255"/>
    </location>
</feature>
<feature type="domain" description="Ig-like" evidence="13">
    <location>
        <begin position="355"/>
        <end position="433"/>
    </location>
</feature>
<name>A0A1J1HPX0_9DIPT</name>
<feature type="region of interest" description="Disordered" evidence="10">
    <location>
        <begin position="848"/>
        <end position="873"/>
    </location>
</feature>